<reference evidence="2" key="1">
    <citation type="journal article" date="2020" name="Stud. Mycol.">
        <title>101 Dothideomycetes genomes: a test case for predicting lifestyles and emergence of pathogens.</title>
        <authorList>
            <person name="Haridas S."/>
            <person name="Albert R."/>
            <person name="Binder M."/>
            <person name="Bloem J."/>
            <person name="Labutti K."/>
            <person name="Salamov A."/>
            <person name="Andreopoulos B."/>
            <person name="Baker S."/>
            <person name="Barry K."/>
            <person name="Bills G."/>
            <person name="Bluhm B."/>
            <person name="Cannon C."/>
            <person name="Castanera R."/>
            <person name="Culley D."/>
            <person name="Daum C."/>
            <person name="Ezra D."/>
            <person name="Gonzalez J."/>
            <person name="Henrissat B."/>
            <person name="Kuo A."/>
            <person name="Liang C."/>
            <person name="Lipzen A."/>
            <person name="Lutzoni F."/>
            <person name="Magnuson J."/>
            <person name="Mondo S."/>
            <person name="Nolan M."/>
            <person name="Ohm R."/>
            <person name="Pangilinan J."/>
            <person name="Park H.-J."/>
            <person name="Ramirez L."/>
            <person name="Alfaro M."/>
            <person name="Sun H."/>
            <person name="Tritt A."/>
            <person name="Yoshinaga Y."/>
            <person name="Zwiers L.-H."/>
            <person name="Turgeon B."/>
            <person name="Goodwin S."/>
            <person name="Spatafora J."/>
            <person name="Crous P."/>
            <person name="Grigoriev I."/>
        </authorList>
    </citation>
    <scope>NUCLEOTIDE SEQUENCE</scope>
    <source>
        <strain evidence="2">CBS 269.34</strain>
    </source>
</reference>
<dbReference type="AlphaFoldDB" id="A0A6A6QHA9"/>
<evidence type="ECO:0000313" key="3">
    <source>
        <dbReference type="Proteomes" id="UP000799750"/>
    </source>
</evidence>
<accession>A0A6A6QHA9</accession>
<evidence type="ECO:0000256" key="1">
    <source>
        <dbReference type="SAM" id="MobiDB-lite"/>
    </source>
</evidence>
<proteinExistence type="predicted"/>
<feature type="compositionally biased region" description="Polar residues" evidence="1">
    <location>
        <begin position="168"/>
        <end position="178"/>
    </location>
</feature>
<organism evidence="2 3">
    <name type="scientific">Lophium mytilinum</name>
    <dbReference type="NCBI Taxonomy" id="390894"/>
    <lineage>
        <taxon>Eukaryota</taxon>
        <taxon>Fungi</taxon>
        <taxon>Dikarya</taxon>
        <taxon>Ascomycota</taxon>
        <taxon>Pezizomycotina</taxon>
        <taxon>Dothideomycetes</taxon>
        <taxon>Pleosporomycetidae</taxon>
        <taxon>Mytilinidiales</taxon>
        <taxon>Mytilinidiaceae</taxon>
        <taxon>Lophium</taxon>
    </lineage>
</organism>
<protein>
    <submittedName>
        <fullName evidence="2">Uncharacterized protein</fullName>
    </submittedName>
</protein>
<dbReference type="EMBL" id="MU004195">
    <property type="protein sequence ID" value="KAF2491591.1"/>
    <property type="molecule type" value="Genomic_DNA"/>
</dbReference>
<evidence type="ECO:0000313" key="2">
    <source>
        <dbReference type="EMBL" id="KAF2491591.1"/>
    </source>
</evidence>
<sequence>MRNTSDVTHSSSFAEPYVSSSANSAFFAMLDRPIGEGHGGSGGIRLGGFPQDPFPDPFLGNSSNSISAMPKNLALQEQMISEYTGFPPIDAVGQNAFSSGLGVPQHICYGPACTYPGCLNVDPATLDALPTNLQEPVGQETSQTAAARSIVDSRDHHLARLSNHQIPNIISSPDSRTNGARRRAQMKGNKSKRTANGREPGKARRIRAIGGACFTCRLDGTGEDHVSGACITQAIDMRLHSIYAIE</sequence>
<feature type="region of interest" description="Disordered" evidence="1">
    <location>
        <begin position="168"/>
        <end position="202"/>
    </location>
</feature>
<name>A0A6A6QHA9_9PEZI</name>
<keyword evidence="3" id="KW-1185">Reference proteome</keyword>
<feature type="compositionally biased region" description="Basic residues" evidence="1">
    <location>
        <begin position="179"/>
        <end position="195"/>
    </location>
</feature>
<dbReference type="Proteomes" id="UP000799750">
    <property type="component" value="Unassembled WGS sequence"/>
</dbReference>
<gene>
    <name evidence="2" type="ORF">BU16DRAFT_122981</name>
</gene>